<dbReference type="Pfam" id="PF01425">
    <property type="entry name" value="Amidase"/>
    <property type="match status" value="1"/>
</dbReference>
<feature type="active site" description="Charge relay system" evidence="7">
    <location>
        <position position="78"/>
    </location>
</feature>
<keyword evidence="2 7" id="KW-0436">Ligase</keyword>
<dbReference type="EMBL" id="MWDQ01000058">
    <property type="protein sequence ID" value="OQB73909.1"/>
    <property type="molecule type" value="Genomic_DNA"/>
</dbReference>
<gene>
    <name evidence="7 9" type="primary">gatA</name>
    <name evidence="9" type="ORF">BWX89_00734</name>
</gene>
<organism evidence="9">
    <name type="scientific">candidate division TA06 bacterium ADurb.Bin131</name>
    <dbReference type="NCBI Taxonomy" id="1852827"/>
    <lineage>
        <taxon>Bacteria</taxon>
        <taxon>Bacteria division TA06</taxon>
    </lineage>
</organism>
<dbReference type="SUPFAM" id="SSF75304">
    <property type="entry name" value="Amidase signature (AS) enzymes"/>
    <property type="match status" value="1"/>
</dbReference>
<evidence type="ECO:0000256" key="3">
    <source>
        <dbReference type="ARBA" id="ARBA00022741"/>
    </source>
</evidence>
<protein>
    <recommendedName>
        <fullName evidence="7">Glutamyl-tRNA(Gln) amidotransferase subunit A</fullName>
        <shortName evidence="7">Glu-ADT subunit A</shortName>
        <ecNumber evidence="7">6.3.5.7</ecNumber>
    </recommendedName>
</protein>
<keyword evidence="4 7" id="KW-0067">ATP-binding</keyword>
<proteinExistence type="inferred from homology"/>
<comment type="caution">
    <text evidence="9">The sequence shown here is derived from an EMBL/GenBank/DDBJ whole genome shotgun (WGS) entry which is preliminary data.</text>
</comment>
<dbReference type="AlphaFoldDB" id="A0A1V6CAM0"/>
<dbReference type="PROSITE" id="PS00571">
    <property type="entry name" value="AMIDASES"/>
    <property type="match status" value="1"/>
</dbReference>
<evidence type="ECO:0000256" key="7">
    <source>
        <dbReference type="HAMAP-Rule" id="MF_00120"/>
    </source>
</evidence>
<dbReference type="GO" id="GO:0050567">
    <property type="term" value="F:glutaminyl-tRNA synthase (glutamine-hydrolyzing) activity"/>
    <property type="evidence" value="ECO:0007669"/>
    <property type="project" value="UniProtKB-UniRule"/>
</dbReference>
<evidence type="ECO:0000256" key="4">
    <source>
        <dbReference type="ARBA" id="ARBA00022840"/>
    </source>
</evidence>
<evidence type="ECO:0000256" key="2">
    <source>
        <dbReference type="ARBA" id="ARBA00022598"/>
    </source>
</evidence>
<dbReference type="EC" id="6.3.5.7" evidence="7"/>
<evidence type="ECO:0000256" key="6">
    <source>
        <dbReference type="ARBA" id="ARBA00047407"/>
    </source>
</evidence>
<dbReference type="GO" id="GO:0030956">
    <property type="term" value="C:glutamyl-tRNA(Gln) amidotransferase complex"/>
    <property type="evidence" value="ECO:0007669"/>
    <property type="project" value="InterPro"/>
</dbReference>
<dbReference type="InterPro" id="IPR004412">
    <property type="entry name" value="GatA"/>
</dbReference>
<keyword evidence="5 7" id="KW-0648">Protein biosynthesis</keyword>
<comment type="catalytic activity">
    <reaction evidence="6 7">
        <text>L-glutamyl-tRNA(Gln) + L-glutamine + ATP + H2O = L-glutaminyl-tRNA(Gln) + L-glutamate + ADP + phosphate + H(+)</text>
        <dbReference type="Rhea" id="RHEA:17521"/>
        <dbReference type="Rhea" id="RHEA-COMP:9681"/>
        <dbReference type="Rhea" id="RHEA-COMP:9684"/>
        <dbReference type="ChEBI" id="CHEBI:15377"/>
        <dbReference type="ChEBI" id="CHEBI:15378"/>
        <dbReference type="ChEBI" id="CHEBI:29985"/>
        <dbReference type="ChEBI" id="CHEBI:30616"/>
        <dbReference type="ChEBI" id="CHEBI:43474"/>
        <dbReference type="ChEBI" id="CHEBI:58359"/>
        <dbReference type="ChEBI" id="CHEBI:78520"/>
        <dbReference type="ChEBI" id="CHEBI:78521"/>
        <dbReference type="ChEBI" id="CHEBI:456216"/>
        <dbReference type="EC" id="6.3.5.7"/>
    </reaction>
</comment>
<sequence length="481" mass="52962">MNPCTFSISRLREMFIKHELSPVEIVTDTLDFIYKKNPSINAFLHINQQCIDEAKKSEERYLKGKAGKLLDGIPIAIKDNICTVDQPTTCASKILKGYMSPYDASVVRKLKQEGAIFTGKTNMDEFAFGSSTENSAFGPTLNPHNLERVPGGSSGGSAAAVASFMVPGALGSDTGGSIRQPASFCGVIGLKPTYGRVSRYGLVAFGSSLDQIGPFASNIRDVCIILNAISGYDEQDSTSCDIEVPDYEKSLDIPLKKKEISVGIPEEYFEEGLCSEIKEKINKLLDNLSNDGFCIKKINLPHTHYGIATYYILATAEASTNLARFDGIRFGYRSNNSKTIFDLYTNTRGEGFGKEVKRRIILGTFVLSSGYYEAYYLKAQKVRTLIMKDFADAFQSVDFIITPTTPETAFKLGEKSTDLLKMYLSDIFTVNANLAGIPGINLPIGLSSDKLPIGVQILAPAFKEENLLRFAYYIEQNLTRE</sequence>
<dbReference type="InterPro" id="IPR000120">
    <property type="entry name" value="Amidase"/>
</dbReference>
<feature type="active site" description="Acyl-ester intermediate" evidence="7">
    <location>
        <position position="177"/>
    </location>
</feature>
<feature type="active site" description="Charge relay system" evidence="7">
    <location>
        <position position="153"/>
    </location>
</feature>
<name>A0A1V6CAM0_UNCT6</name>
<dbReference type="GO" id="GO:0006412">
    <property type="term" value="P:translation"/>
    <property type="evidence" value="ECO:0007669"/>
    <property type="project" value="UniProtKB-UniRule"/>
</dbReference>
<dbReference type="HAMAP" id="MF_00120">
    <property type="entry name" value="GatA"/>
    <property type="match status" value="1"/>
</dbReference>
<reference evidence="9" key="1">
    <citation type="submission" date="2017-02" db="EMBL/GenBank/DDBJ databases">
        <title>Delving into the versatile metabolic prowess of the omnipresent phylum Bacteroidetes.</title>
        <authorList>
            <person name="Nobu M.K."/>
            <person name="Mei R."/>
            <person name="Narihiro T."/>
            <person name="Kuroda K."/>
            <person name="Liu W.-T."/>
        </authorList>
    </citation>
    <scope>NUCLEOTIDE SEQUENCE</scope>
    <source>
        <strain evidence="9">ADurb.Bin131</strain>
    </source>
</reference>
<dbReference type="GO" id="GO:0005524">
    <property type="term" value="F:ATP binding"/>
    <property type="evidence" value="ECO:0007669"/>
    <property type="project" value="UniProtKB-KW"/>
</dbReference>
<evidence type="ECO:0000256" key="5">
    <source>
        <dbReference type="ARBA" id="ARBA00022917"/>
    </source>
</evidence>
<feature type="domain" description="Amidase" evidence="8">
    <location>
        <begin position="24"/>
        <end position="468"/>
    </location>
</feature>
<dbReference type="Gene3D" id="3.90.1300.10">
    <property type="entry name" value="Amidase signature (AS) domain"/>
    <property type="match status" value="1"/>
</dbReference>
<evidence type="ECO:0000256" key="1">
    <source>
        <dbReference type="ARBA" id="ARBA00008069"/>
    </source>
</evidence>
<evidence type="ECO:0000313" key="9">
    <source>
        <dbReference type="EMBL" id="OQB73909.1"/>
    </source>
</evidence>
<dbReference type="InterPro" id="IPR020556">
    <property type="entry name" value="Amidase_CS"/>
</dbReference>
<evidence type="ECO:0000259" key="8">
    <source>
        <dbReference type="Pfam" id="PF01425"/>
    </source>
</evidence>
<comment type="function">
    <text evidence="7">Allows the formation of correctly charged Gln-tRNA(Gln) through the transamidation of misacylated Glu-tRNA(Gln) in organisms which lack glutaminyl-tRNA synthetase. The reaction takes place in the presence of glutamine and ATP through an activated gamma-phospho-Glu-tRNA(Gln).</text>
</comment>
<dbReference type="Proteomes" id="UP000485562">
    <property type="component" value="Unassembled WGS sequence"/>
</dbReference>
<dbReference type="PANTHER" id="PTHR11895">
    <property type="entry name" value="TRANSAMIDASE"/>
    <property type="match status" value="1"/>
</dbReference>
<comment type="subunit">
    <text evidence="7">Heterotrimer of A, B and C subunits.</text>
</comment>
<comment type="similarity">
    <text evidence="1 7">Belongs to the amidase family. GatA subfamily.</text>
</comment>
<dbReference type="InterPro" id="IPR036928">
    <property type="entry name" value="AS_sf"/>
</dbReference>
<dbReference type="InterPro" id="IPR023631">
    <property type="entry name" value="Amidase_dom"/>
</dbReference>
<keyword evidence="3 7" id="KW-0547">Nucleotide-binding</keyword>
<accession>A0A1V6CAM0</accession>
<dbReference type="PANTHER" id="PTHR11895:SF151">
    <property type="entry name" value="GLUTAMYL-TRNA(GLN) AMIDOTRANSFERASE SUBUNIT A"/>
    <property type="match status" value="1"/>
</dbReference>
<dbReference type="NCBIfam" id="TIGR00132">
    <property type="entry name" value="gatA"/>
    <property type="match status" value="1"/>
</dbReference>